<evidence type="ECO:0000259" key="1">
    <source>
        <dbReference type="Pfam" id="PF00534"/>
    </source>
</evidence>
<feature type="domain" description="Glycosyl transferase family 1" evidence="1">
    <location>
        <begin position="184"/>
        <end position="342"/>
    </location>
</feature>
<organism evidence="2 3">
    <name type="scientific">Enterococcus lemanii</name>
    <dbReference type="NCBI Taxonomy" id="1159752"/>
    <lineage>
        <taxon>Bacteria</taxon>
        <taxon>Bacillati</taxon>
        <taxon>Bacillota</taxon>
        <taxon>Bacilli</taxon>
        <taxon>Lactobacillales</taxon>
        <taxon>Enterococcaceae</taxon>
        <taxon>Enterococcus</taxon>
    </lineage>
</organism>
<dbReference type="SUPFAM" id="SSF53756">
    <property type="entry name" value="UDP-Glycosyltransferase/glycogen phosphorylase"/>
    <property type="match status" value="1"/>
</dbReference>
<evidence type="ECO:0000313" key="3">
    <source>
        <dbReference type="Proteomes" id="UP001595969"/>
    </source>
</evidence>
<keyword evidence="2" id="KW-0328">Glycosyltransferase</keyword>
<dbReference type="GO" id="GO:0016757">
    <property type="term" value="F:glycosyltransferase activity"/>
    <property type="evidence" value="ECO:0007669"/>
    <property type="project" value="UniProtKB-KW"/>
</dbReference>
<sequence length="363" mass="41545">MINLNDDKKIAFVSHDLTPGGAERVITVLANEFSKHGYVVKMIIMSDNPTYSFSLDESIELIVPQKIWSKFKLIKKIQQIFYLRKKFKDKKIEKIISFITEPNITSIIANIGLRSKLIVSERNNPYLDPTSRIWRILRDTIYNFPSADGYVFQTQDAKMYFSKKIQHKSTIIHNPLNPMLPARKKSVNKIVSIGRLVEQKNHALLIKAFAKVIDLFPNTELHIYGNGPLKLELENLARKLNVYEKVFINNAIPDVLSKVSDAKLFVLSSNYEGMPNVLIEMMAIGIPVIATDCPIGGPREIIEDGINGLLVPVNDTTELSKKIIQIIDDKEFAKELTKESIKVREKLNVKRICYQWESFIDRI</sequence>
<accession>A0ABV9MV08</accession>
<comment type="caution">
    <text evidence="2">The sequence shown here is derived from an EMBL/GenBank/DDBJ whole genome shotgun (WGS) entry which is preliminary data.</text>
</comment>
<evidence type="ECO:0000313" key="2">
    <source>
        <dbReference type="EMBL" id="MFC4718869.1"/>
    </source>
</evidence>
<dbReference type="PANTHER" id="PTHR12526:SF630">
    <property type="entry name" value="GLYCOSYLTRANSFERASE"/>
    <property type="match status" value="1"/>
</dbReference>
<dbReference type="EC" id="2.4.-.-" evidence="2"/>
<dbReference type="RefSeq" id="WP_204654144.1">
    <property type="nucleotide sequence ID" value="NZ_JAFBFD010000020.1"/>
</dbReference>
<keyword evidence="3" id="KW-1185">Reference proteome</keyword>
<dbReference type="Pfam" id="PF00534">
    <property type="entry name" value="Glycos_transf_1"/>
    <property type="match status" value="1"/>
</dbReference>
<dbReference type="PANTHER" id="PTHR12526">
    <property type="entry name" value="GLYCOSYLTRANSFERASE"/>
    <property type="match status" value="1"/>
</dbReference>
<keyword evidence="2" id="KW-0808">Transferase</keyword>
<protein>
    <submittedName>
        <fullName evidence="2">Glycosyltransferase</fullName>
        <ecNumber evidence="2">2.4.-.-</ecNumber>
    </submittedName>
</protein>
<name>A0ABV9MV08_9ENTE</name>
<reference evidence="3" key="1">
    <citation type="journal article" date="2019" name="Int. J. Syst. Evol. Microbiol.">
        <title>The Global Catalogue of Microorganisms (GCM) 10K type strain sequencing project: providing services to taxonomists for standard genome sequencing and annotation.</title>
        <authorList>
            <consortium name="The Broad Institute Genomics Platform"/>
            <consortium name="The Broad Institute Genome Sequencing Center for Infectious Disease"/>
            <person name="Wu L."/>
            <person name="Ma J."/>
        </authorList>
    </citation>
    <scope>NUCLEOTIDE SEQUENCE [LARGE SCALE GENOMIC DNA]</scope>
    <source>
        <strain evidence="3">CGMCC 1.19032</strain>
    </source>
</reference>
<dbReference type="EMBL" id="JBHSGS010000018">
    <property type="protein sequence ID" value="MFC4718869.1"/>
    <property type="molecule type" value="Genomic_DNA"/>
</dbReference>
<dbReference type="Gene3D" id="3.40.50.2000">
    <property type="entry name" value="Glycogen Phosphorylase B"/>
    <property type="match status" value="2"/>
</dbReference>
<gene>
    <name evidence="2" type="ORF">ACFO5I_03815</name>
</gene>
<dbReference type="InterPro" id="IPR001296">
    <property type="entry name" value="Glyco_trans_1"/>
</dbReference>
<dbReference type="Proteomes" id="UP001595969">
    <property type="component" value="Unassembled WGS sequence"/>
</dbReference>
<proteinExistence type="predicted"/>